<dbReference type="EMBL" id="CABDUW010000141">
    <property type="protein sequence ID" value="VTJ60219.1"/>
    <property type="molecule type" value="Genomic_DNA"/>
</dbReference>
<dbReference type="PANTHER" id="PTHR45706:SF5">
    <property type="entry name" value="TYROSINE-PROTEIN PHOSPHATASE NON-RECEPTOR TYPE 3"/>
    <property type="match status" value="1"/>
</dbReference>
<dbReference type="Proteomes" id="UP000335636">
    <property type="component" value="Unassembled WGS sequence"/>
</dbReference>
<dbReference type="FunFam" id="3.10.20.90:FF:000104">
    <property type="entry name" value="Tyrosine-protein phosphatase non-receptor type"/>
    <property type="match status" value="1"/>
</dbReference>
<name>A0A5E4AUJ1_MARMO</name>
<dbReference type="AlphaFoldDB" id="A0A5E4AUJ1"/>
<keyword evidence="4" id="KW-1185">Reference proteome</keyword>
<evidence type="ECO:0000313" key="4">
    <source>
        <dbReference type="Proteomes" id="UP000335636"/>
    </source>
</evidence>
<protein>
    <recommendedName>
        <fullName evidence="2">FERM N-terminal domain-containing protein</fullName>
    </recommendedName>
</protein>
<evidence type="ECO:0000256" key="1">
    <source>
        <dbReference type="SAM" id="MobiDB-lite"/>
    </source>
</evidence>
<accession>A0A5E4AUJ1</accession>
<dbReference type="GO" id="GO:0009898">
    <property type="term" value="C:cytoplasmic side of plasma membrane"/>
    <property type="evidence" value="ECO:0007669"/>
    <property type="project" value="TreeGrafter"/>
</dbReference>
<sequence length="323" mass="35348">MTSRLRALGGRINNIRTSELPKEKARSEVVCSIRFLDGLVQTFKVNKQDTGQSLLDMAYTHLGVTEKEYFGLQHGGDSVDSPRWLESSKPIRKQLKGWCDLFFSVQHLVCGDLFLPVSRMPVTPATQMPGDSEDRGELPAPHLTSELADVLADQPQGAQPAVGEEGTDQSRAPQTPDRPGQCAVPSLNLFPPPGMDALVLCLTPALRQGFQTPSPPTRSRDPSVFPSRCTAFFTAAHPRPRLMVLQEVASEWLRGIGQVNLCAQVYIHITPSPPAPDPRWEEQTEVVVALTLMLPSPGATSEFFPPMIVTLVFRSTQGSQATV</sequence>
<dbReference type="SUPFAM" id="SSF54236">
    <property type="entry name" value="Ubiquitin-like"/>
    <property type="match status" value="1"/>
</dbReference>
<feature type="domain" description="FERM N-terminal" evidence="2">
    <location>
        <begin position="33"/>
        <end position="96"/>
    </location>
</feature>
<dbReference type="GO" id="GO:0005737">
    <property type="term" value="C:cytoplasm"/>
    <property type="evidence" value="ECO:0007669"/>
    <property type="project" value="TreeGrafter"/>
</dbReference>
<reference evidence="3" key="1">
    <citation type="submission" date="2019-04" db="EMBL/GenBank/DDBJ databases">
        <authorList>
            <person name="Alioto T."/>
            <person name="Alioto T."/>
        </authorList>
    </citation>
    <scope>NUCLEOTIDE SEQUENCE [LARGE SCALE GENOMIC DNA]</scope>
</reference>
<feature type="region of interest" description="Disordered" evidence="1">
    <location>
        <begin position="154"/>
        <end position="187"/>
    </location>
</feature>
<evidence type="ECO:0000259" key="2">
    <source>
        <dbReference type="Pfam" id="PF09379"/>
    </source>
</evidence>
<evidence type="ECO:0000313" key="3">
    <source>
        <dbReference type="EMBL" id="VTJ60219.1"/>
    </source>
</evidence>
<proteinExistence type="predicted"/>
<organism evidence="3 4">
    <name type="scientific">Marmota monax</name>
    <name type="common">Woodchuck</name>
    <dbReference type="NCBI Taxonomy" id="9995"/>
    <lineage>
        <taxon>Eukaryota</taxon>
        <taxon>Metazoa</taxon>
        <taxon>Chordata</taxon>
        <taxon>Craniata</taxon>
        <taxon>Vertebrata</taxon>
        <taxon>Euteleostomi</taxon>
        <taxon>Mammalia</taxon>
        <taxon>Eutheria</taxon>
        <taxon>Euarchontoglires</taxon>
        <taxon>Glires</taxon>
        <taxon>Rodentia</taxon>
        <taxon>Sciuromorpha</taxon>
        <taxon>Sciuridae</taxon>
        <taxon>Xerinae</taxon>
        <taxon>Marmotini</taxon>
        <taxon>Marmota</taxon>
    </lineage>
</organism>
<dbReference type="InterPro" id="IPR029071">
    <property type="entry name" value="Ubiquitin-like_domsf"/>
</dbReference>
<gene>
    <name evidence="3" type="ORF">MONAX_5E042012</name>
</gene>
<dbReference type="PANTHER" id="PTHR45706">
    <property type="entry name" value="TYROSINE-PROTEIN PHOSPHATASE"/>
    <property type="match status" value="1"/>
</dbReference>
<dbReference type="Pfam" id="PF09379">
    <property type="entry name" value="FERM_N"/>
    <property type="match status" value="1"/>
</dbReference>
<dbReference type="GO" id="GO:0004725">
    <property type="term" value="F:protein tyrosine phosphatase activity"/>
    <property type="evidence" value="ECO:0007669"/>
    <property type="project" value="TreeGrafter"/>
</dbReference>
<dbReference type="Gene3D" id="3.10.20.90">
    <property type="entry name" value="Phosphatidylinositol 3-kinase Catalytic Subunit, Chain A, domain 1"/>
    <property type="match status" value="1"/>
</dbReference>
<comment type="caution">
    <text evidence="3">The sequence shown here is derived from an EMBL/GenBank/DDBJ whole genome shotgun (WGS) entry which is preliminary data.</text>
</comment>
<dbReference type="InterPro" id="IPR018979">
    <property type="entry name" value="FERM_N"/>
</dbReference>